<dbReference type="GO" id="GO:0030414">
    <property type="term" value="F:peptidase inhibitor activity"/>
    <property type="evidence" value="ECO:0007669"/>
    <property type="project" value="UniProtKB-KW"/>
</dbReference>
<keyword evidence="8" id="KW-0732">Signal</keyword>
<comment type="subunit">
    <text evidence="3 8">Homodimer.</text>
</comment>
<dbReference type="PROSITE" id="PS51257">
    <property type="entry name" value="PROKAR_LIPOPROTEIN"/>
    <property type="match status" value="1"/>
</dbReference>
<evidence type="ECO:0000256" key="9">
    <source>
        <dbReference type="RuleBase" id="RU003471"/>
    </source>
</evidence>
<feature type="disulfide bond" evidence="8">
    <location>
        <begin position="104"/>
        <end position="134"/>
    </location>
</feature>
<organism evidence="11 12">
    <name type="scientific">Streptomyces daqingensis</name>
    <dbReference type="NCBI Taxonomy" id="1472640"/>
    <lineage>
        <taxon>Bacteria</taxon>
        <taxon>Bacillati</taxon>
        <taxon>Actinomycetota</taxon>
        <taxon>Actinomycetes</taxon>
        <taxon>Kitasatosporales</taxon>
        <taxon>Streptomycetaceae</taxon>
        <taxon>Streptomyces</taxon>
    </lineage>
</organism>
<keyword evidence="6 8" id="KW-0722">Serine protease inhibitor</keyword>
<evidence type="ECO:0000256" key="5">
    <source>
        <dbReference type="ARBA" id="ARBA00022690"/>
    </source>
</evidence>
<dbReference type="PRINTS" id="PR00294">
    <property type="entry name" value="SSBTLNINHBTR"/>
</dbReference>
<dbReference type="Proteomes" id="UP000631535">
    <property type="component" value="Unassembled WGS sequence"/>
</dbReference>
<dbReference type="EMBL" id="BMMP01000015">
    <property type="protein sequence ID" value="GGO54668.1"/>
    <property type="molecule type" value="Genomic_DNA"/>
</dbReference>
<dbReference type="InterPro" id="IPR036819">
    <property type="entry name" value="Subtilisin_inhibitor-like_sf"/>
</dbReference>
<feature type="signal peptide" evidence="8">
    <location>
        <begin position="1"/>
        <end position="29"/>
    </location>
</feature>
<comment type="subcellular location">
    <subcellularLocation>
        <location evidence="1 8">Secreted</location>
    </subcellularLocation>
</comment>
<reference evidence="12" key="1">
    <citation type="journal article" date="2019" name="Int. J. Syst. Evol. Microbiol.">
        <title>The Global Catalogue of Microorganisms (GCM) 10K type strain sequencing project: providing services to taxonomists for standard genome sequencing and annotation.</title>
        <authorList>
            <consortium name="The Broad Institute Genomics Platform"/>
            <consortium name="The Broad Institute Genome Sequencing Center for Infectious Disease"/>
            <person name="Wu L."/>
            <person name="Ma J."/>
        </authorList>
    </citation>
    <scope>NUCLEOTIDE SEQUENCE [LARGE SCALE GENOMIC DNA]</scope>
    <source>
        <strain evidence="12">CGMCC 4.7178</strain>
    </source>
</reference>
<feature type="domain" description="Subtilisin inhibitor" evidence="10">
    <location>
        <begin position="40"/>
        <end position="132"/>
    </location>
</feature>
<accession>A0ABQ2MLV2</accession>
<dbReference type="InterPro" id="IPR023549">
    <property type="entry name" value="Subtilisin_inhibitor"/>
</dbReference>
<feature type="site" description="Reactive bond" evidence="8">
    <location>
        <begin position="106"/>
        <end position="107"/>
    </location>
</feature>
<comment type="similarity">
    <text evidence="2 8 9">Belongs to the protease inhibitor I16 (SSI) family.</text>
</comment>
<dbReference type="Gene3D" id="3.30.350.10">
    <property type="entry name" value="Subtilisin inhibitor-like"/>
    <property type="match status" value="1"/>
</dbReference>
<evidence type="ECO:0000259" key="10">
    <source>
        <dbReference type="Pfam" id="PF00720"/>
    </source>
</evidence>
<keyword evidence="4 8" id="KW-0964">Secreted</keyword>
<dbReference type="SUPFAM" id="SSF55399">
    <property type="entry name" value="Subtilisin inhibitor"/>
    <property type="match status" value="1"/>
</dbReference>
<evidence type="ECO:0000256" key="6">
    <source>
        <dbReference type="ARBA" id="ARBA00022900"/>
    </source>
</evidence>
<dbReference type="RefSeq" id="WP_189038937.1">
    <property type="nucleotide sequence ID" value="NZ_BMMP01000015.1"/>
</dbReference>
<evidence type="ECO:0000313" key="12">
    <source>
        <dbReference type="Proteomes" id="UP000631535"/>
    </source>
</evidence>
<dbReference type="InterPro" id="IPR000691">
    <property type="entry name" value="Prot_inh_I16_SSI"/>
</dbReference>
<evidence type="ECO:0000313" key="11">
    <source>
        <dbReference type="EMBL" id="GGO54668.1"/>
    </source>
</evidence>
<comment type="function">
    <text evidence="8">Strong inhibitor of bacterial serine proteases such as subtilisin.</text>
</comment>
<evidence type="ECO:0000256" key="1">
    <source>
        <dbReference type="ARBA" id="ARBA00004613"/>
    </source>
</evidence>
<evidence type="ECO:0000256" key="4">
    <source>
        <dbReference type="ARBA" id="ARBA00022525"/>
    </source>
</evidence>
<feature type="chain" id="PRO_5044905432" description="Probable subtilase-type protease inhibitor" evidence="8">
    <location>
        <begin position="30"/>
        <end position="146"/>
    </location>
</feature>
<evidence type="ECO:0000256" key="8">
    <source>
        <dbReference type="HAMAP-Rule" id="MF_00778"/>
    </source>
</evidence>
<feature type="disulfide bond" evidence="8">
    <location>
        <begin position="66"/>
        <end position="81"/>
    </location>
</feature>
<comment type="caution">
    <text evidence="11">The sequence shown here is derived from an EMBL/GenBank/DDBJ whole genome shotgun (WGS) entry which is preliminary data.</text>
</comment>
<keyword evidence="12" id="KW-1185">Reference proteome</keyword>
<gene>
    <name evidence="11" type="primary">sti1</name>
    <name evidence="8" type="synonym">sti</name>
    <name evidence="11" type="ORF">GCM10012287_44150</name>
</gene>
<proteinExistence type="inferred from homology"/>
<protein>
    <recommendedName>
        <fullName evidence="8">Probable subtilase-type protease inhibitor</fullName>
    </recommendedName>
</protein>
<name>A0ABQ2MLV2_9ACTN</name>
<keyword evidence="5 8" id="KW-0646">Protease inhibitor</keyword>
<evidence type="ECO:0000256" key="7">
    <source>
        <dbReference type="ARBA" id="ARBA00023157"/>
    </source>
</evidence>
<evidence type="ECO:0000256" key="2">
    <source>
        <dbReference type="ARBA" id="ARBA00010472"/>
    </source>
</evidence>
<dbReference type="Pfam" id="PF00720">
    <property type="entry name" value="SSI"/>
    <property type="match status" value="1"/>
</dbReference>
<sequence length="146" mass="14639" precursor="true">MRFTVKALAASAALAAGCLASAGSGVAHADSAGAKSLYSPSALVLTVGKGTDAASAGVQRAVVLNCAPSASGTHPAGAAACDEVRSVDGELRKLVGSDASGPVCTRIWDPVVVTADGVWEGKRVSWEHSFSNSCMLNKSGRSLFAF</sequence>
<keyword evidence="7 8" id="KW-1015">Disulfide bond</keyword>
<dbReference type="HAMAP" id="MF_00778">
    <property type="entry name" value="SSI"/>
    <property type="match status" value="1"/>
</dbReference>
<evidence type="ECO:0000256" key="3">
    <source>
        <dbReference type="ARBA" id="ARBA00011738"/>
    </source>
</evidence>